<evidence type="ECO:0000256" key="1">
    <source>
        <dbReference type="SAM" id="MobiDB-lite"/>
    </source>
</evidence>
<name>A0ABD5Y0A0_9EURY</name>
<evidence type="ECO:0000313" key="4">
    <source>
        <dbReference type="Proteomes" id="UP001596432"/>
    </source>
</evidence>
<feature type="region of interest" description="Disordered" evidence="1">
    <location>
        <begin position="84"/>
        <end position="106"/>
    </location>
</feature>
<dbReference type="InterPro" id="IPR040624">
    <property type="entry name" value="HalOD1"/>
</dbReference>
<protein>
    <submittedName>
        <fullName evidence="3">HalOD1 output domain-containing protein</fullName>
    </submittedName>
</protein>
<dbReference type="RefSeq" id="WP_274324359.1">
    <property type="nucleotide sequence ID" value="NZ_CP118158.1"/>
</dbReference>
<organism evidence="3 4">
    <name type="scientific">Halosimplex aquaticum</name>
    <dbReference type="NCBI Taxonomy" id="3026162"/>
    <lineage>
        <taxon>Archaea</taxon>
        <taxon>Methanobacteriati</taxon>
        <taxon>Methanobacteriota</taxon>
        <taxon>Stenosarchaea group</taxon>
        <taxon>Halobacteria</taxon>
        <taxon>Halobacteriales</taxon>
        <taxon>Haloarculaceae</taxon>
        <taxon>Halosimplex</taxon>
    </lineage>
</organism>
<accession>A0ABD5Y0A0</accession>
<dbReference type="EMBL" id="JBHTAS010000001">
    <property type="protein sequence ID" value="MFC7138745.1"/>
    <property type="molecule type" value="Genomic_DNA"/>
</dbReference>
<feature type="compositionally biased region" description="Low complexity" evidence="1">
    <location>
        <begin position="94"/>
        <end position="106"/>
    </location>
</feature>
<proteinExistence type="predicted"/>
<dbReference type="Proteomes" id="UP001596432">
    <property type="component" value="Unassembled WGS sequence"/>
</dbReference>
<dbReference type="AlphaFoldDB" id="A0ABD5Y0A0"/>
<feature type="domain" description="Halobacterial output" evidence="2">
    <location>
        <begin position="21"/>
        <end position="90"/>
    </location>
</feature>
<sequence>MEATIDQNPRAVTNVCPNGHVSETVIDAVATATGTDPLQLEPLYAVVDPDALDRLVRSSAESRGPSLEIRFTMAGCRVTVRADGDVAVAPPPTTDAAPTTDESGEA</sequence>
<dbReference type="Pfam" id="PF18545">
    <property type="entry name" value="HalOD1"/>
    <property type="match status" value="1"/>
</dbReference>
<reference evidence="3 4" key="1">
    <citation type="journal article" date="2019" name="Int. J. Syst. Evol. Microbiol.">
        <title>The Global Catalogue of Microorganisms (GCM) 10K type strain sequencing project: providing services to taxonomists for standard genome sequencing and annotation.</title>
        <authorList>
            <consortium name="The Broad Institute Genomics Platform"/>
            <consortium name="The Broad Institute Genome Sequencing Center for Infectious Disease"/>
            <person name="Wu L."/>
            <person name="Ma J."/>
        </authorList>
    </citation>
    <scope>NUCLEOTIDE SEQUENCE [LARGE SCALE GENOMIC DNA]</scope>
    <source>
        <strain evidence="3 4">XZYJT29</strain>
    </source>
</reference>
<dbReference type="GeneID" id="78818987"/>
<gene>
    <name evidence="3" type="ORF">ACFQMA_02700</name>
</gene>
<keyword evidence="4" id="KW-1185">Reference proteome</keyword>
<evidence type="ECO:0000259" key="2">
    <source>
        <dbReference type="Pfam" id="PF18545"/>
    </source>
</evidence>
<comment type="caution">
    <text evidence="3">The sequence shown here is derived from an EMBL/GenBank/DDBJ whole genome shotgun (WGS) entry which is preliminary data.</text>
</comment>
<evidence type="ECO:0000313" key="3">
    <source>
        <dbReference type="EMBL" id="MFC7138745.1"/>
    </source>
</evidence>